<feature type="compositionally biased region" description="Pro residues" evidence="1">
    <location>
        <begin position="130"/>
        <end position="141"/>
    </location>
</feature>
<dbReference type="PATRIC" id="fig|1469144.10.peg.2836"/>
<dbReference type="OrthoDB" id="3873701at2"/>
<accession>A0A132MUR1</accession>
<dbReference type="RefSeq" id="WP_066888173.1">
    <property type="nucleotide sequence ID" value="NZ_JYIJ01000018.1"/>
</dbReference>
<gene>
    <name evidence="2" type="ORF">LI90_2623</name>
</gene>
<comment type="caution">
    <text evidence="2">The sequence shown here is derived from an EMBL/GenBank/DDBJ whole genome shotgun (WGS) entry which is preliminary data.</text>
</comment>
<name>A0A132MUR1_9ACTN</name>
<dbReference type="EMBL" id="LAXD01000001">
    <property type="protein sequence ID" value="KWX01591.1"/>
    <property type="molecule type" value="Genomic_DNA"/>
</dbReference>
<evidence type="ECO:0000313" key="2">
    <source>
        <dbReference type="EMBL" id="KWX01591.1"/>
    </source>
</evidence>
<dbReference type="Proteomes" id="UP000070188">
    <property type="component" value="Unassembled WGS sequence"/>
</dbReference>
<evidence type="ECO:0000313" key="3">
    <source>
        <dbReference type="Proteomes" id="UP000070188"/>
    </source>
</evidence>
<reference evidence="3" key="1">
    <citation type="submission" date="2015-04" db="EMBL/GenBank/DDBJ databases">
        <title>Physiological reanalysis, assessment of diazotrophy, and genome sequences of multiple isolates of Streptomyces thermoautotrophicus.</title>
        <authorList>
            <person name="MacKellar D.C."/>
            <person name="Lieber L."/>
            <person name="Norman J."/>
            <person name="Bolger A."/>
            <person name="Tobin C."/>
            <person name="Murray J.W."/>
            <person name="Chang R."/>
            <person name="Ford T."/>
            <person name="Nguyen P.Q."/>
            <person name="Woodward J."/>
            <person name="Permingeat H."/>
            <person name="Joshi N.S."/>
            <person name="Silver P.A."/>
            <person name="Usadel B."/>
            <person name="Rutherford A.W."/>
            <person name="Friesen M."/>
            <person name="Prell J."/>
        </authorList>
    </citation>
    <scope>NUCLEOTIDE SEQUENCE [LARGE SCALE GENOMIC DNA]</scope>
    <source>
        <strain evidence="3">H1</strain>
    </source>
</reference>
<keyword evidence="3" id="KW-1185">Reference proteome</keyword>
<organism evidence="2 3">
    <name type="scientific">Carbonactinospora thermoautotrophica</name>
    <dbReference type="NCBI Taxonomy" id="1469144"/>
    <lineage>
        <taxon>Bacteria</taxon>
        <taxon>Bacillati</taxon>
        <taxon>Actinomycetota</taxon>
        <taxon>Actinomycetes</taxon>
        <taxon>Kitasatosporales</taxon>
        <taxon>Carbonactinosporaceae</taxon>
        <taxon>Carbonactinospora</taxon>
    </lineage>
</organism>
<protein>
    <submittedName>
        <fullName evidence="2">Septum formation initiator</fullName>
    </submittedName>
</protein>
<feature type="region of interest" description="Disordered" evidence="1">
    <location>
        <begin position="116"/>
        <end position="164"/>
    </location>
</feature>
<dbReference type="AlphaFoldDB" id="A0A132MUR1"/>
<dbReference type="STRING" id="1469144.LI90_2623"/>
<sequence>MSTAPAVQRRPLPAGQQRPRLRVVPPRRVRPAKTPFVLLVLGLLAVGLIALLSLNTALARDSFTRQQLETRSQELAEREQALRQELARLQSPAVLAQRAAEFGMVPGGNPAFLDTRDGSVLGEPTKATAPPTPPAVQPPAGTPTSPAAPAVLQPATRPQGGATR</sequence>
<proteinExistence type="predicted"/>
<evidence type="ECO:0000256" key="1">
    <source>
        <dbReference type="SAM" id="MobiDB-lite"/>
    </source>
</evidence>